<feature type="compositionally biased region" description="Low complexity" evidence="1">
    <location>
        <begin position="191"/>
        <end position="205"/>
    </location>
</feature>
<feature type="region of interest" description="Disordered" evidence="1">
    <location>
        <begin position="368"/>
        <end position="409"/>
    </location>
</feature>
<dbReference type="EMBL" id="MK809399">
    <property type="protein sequence ID" value="QGA67323.1"/>
    <property type="molecule type" value="Genomic_RNA"/>
</dbReference>
<feature type="region of interest" description="Disordered" evidence="1">
    <location>
        <begin position="185"/>
        <end position="266"/>
    </location>
</feature>
<protein>
    <submittedName>
        <fullName evidence="2">Uncharacterized protein</fullName>
    </submittedName>
</protein>
<accession>A0A5Q0TKK0</accession>
<feature type="compositionally biased region" description="Basic and acidic residues" evidence="1">
    <location>
        <begin position="368"/>
        <end position="377"/>
    </location>
</feature>
<evidence type="ECO:0000256" key="1">
    <source>
        <dbReference type="SAM" id="MobiDB-lite"/>
    </source>
</evidence>
<reference evidence="2" key="1">
    <citation type="submission" date="2019-04" db="EMBL/GenBank/DDBJ databases">
        <title>Molecular characterization of novel dsRNA elements in the hypovirulent strain of Rhizoctonia solani, the causal agent of tobacco target spot.</title>
        <authorList>
            <person name="Zhong J."/>
            <person name="Chen Y."/>
            <person name="Li C.X."/>
        </authorList>
    </citation>
    <scope>NUCLEOTIDE SEQUENCE</scope>
    <source>
        <strain evidence="2">YNBB-111-1</strain>
    </source>
</reference>
<organism evidence="2">
    <name type="scientific">Rhizoctonia solani partitivirus 6</name>
    <dbReference type="NCBI Taxonomy" id="2600109"/>
    <lineage>
        <taxon>Viruses</taxon>
        <taxon>Riboviria</taxon>
        <taxon>Orthornavirae</taxon>
        <taxon>Pisuviricota</taxon>
        <taxon>Duplopiviricetes</taxon>
        <taxon>Durnavirales</taxon>
        <taxon>Partitiviridae</taxon>
    </lineage>
</organism>
<name>A0A5Q0TKK0_9VIRU</name>
<sequence length="527" mass="57716">MSTYNISVVSCTHAANIFHLPNFSCSLDFCKNNSSCTDSIIHLPSGASYPIEILNKVSSLPAPVTSDKPKNPATKHSDQDMFKALKALDPSVFSVDVSKNVPWFETLFPNQVLPSLSPENSVEKGTFNVLFKDLASKAKVALKSKYGYTPSHLPRLIANHIQEVIIHSIKKSSASKVPAHILRKASHLTVPTSAKPSKSAKASPPSEKKPSTEASKPHQKPQALPKKKSNSDTSVNDWTVVSHAKKTRKSQKQTTKSTPRLDSTDKVTPVSDVITMLRESSSPVFYYSADKTPSFKDLFPGTTMPKFTRISGNVSIEADKFRPLLLMRIKAAHAYLRKRSVTVTKLPAKFLSYQTRLITRSVQQVLDARKSKRDSQKSAKKSKTSSSPVIFTPGITSIPSLDKPSPDADPVDDVRDLRLYREVLAAYLEDIKLPEAARDSRLMAKIASSPHTVTFLTAVPSNASNVTLKVTADAIVREYNVPNPNATSVGCSSVLAKSEKVEIATIYRVVSRRTGLAYETALRVSSL</sequence>
<evidence type="ECO:0000313" key="2">
    <source>
        <dbReference type="EMBL" id="QGA67323.1"/>
    </source>
</evidence>
<proteinExistence type="predicted"/>